<dbReference type="OrthoDB" id="410307at2759"/>
<dbReference type="InterPro" id="IPR000571">
    <property type="entry name" value="Znf_CCCH"/>
</dbReference>
<proteinExistence type="predicted"/>
<evidence type="ECO:0000256" key="1">
    <source>
        <dbReference type="ARBA" id="ARBA00022723"/>
    </source>
</evidence>
<dbReference type="GeneID" id="19266335"/>
<dbReference type="PANTHER" id="PTHR46156:SF1">
    <property type="entry name" value="ZINC FINGER CCCH DOMAIN-CONTAINING PROTEIN 3"/>
    <property type="match status" value="1"/>
</dbReference>
<accession>W3XNC7</accession>
<feature type="domain" description="C3H1-type" evidence="6">
    <location>
        <begin position="243"/>
        <end position="271"/>
    </location>
</feature>
<feature type="compositionally biased region" description="Polar residues" evidence="5">
    <location>
        <begin position="60"/>
        <end position="78"/>
    </location>
</feature>
<dbReference type="eggNOG" id="KOG1492">
    <property type="taxonomic scope" value="Eukaryota"/>
</dbReference>
<feature type="region of interest" description="Disordered" evidence="5">
    <location>
        <begin position="390"/>
        <end position="409"/>
    </location>
</feature>
<feature type="compositionally biased region" description="Low complexity" evidence="5">
    <location>
        <begin position="29"/>
        <end position="45"/>
    </location>
</feature>
<reference evidence="8" key="1">
    <citation type="journal article" date="2015" name="BMC Genomics">
        <title>Genomic and transcriptomic analysis of the endophytic fungus Pestalotiopsis fici reveals its lifestyle and high potential for synthesis of natural products.</title>
        <authorList>
            <person name="Wang X."/>
            <person name="Zhang X."/>
            <person name="Liu L."/>
            <person name="Xiang M."/>
            <person name="Wang W."/>
            <person name="Sun X."/>
            <person name="Che Y."/>
            <person name="Guo L."/>
            <person name="Liu G."/>
            <person name="Guo L."/>
            <person name="Wang C."/>
            <person name="Yin W.B."/>
            <person name="Stadler M."/>
            <person name="Zhang X."/>
            <person name="Liu X."/>
        </authorList>
    </citation>
    <scope>NUCLEOTIDE SEQUENCE [LARGE SCALE GENOMIC DNA]</scope>
    <source>
        <strain evidence="8">W106-1 / CGMCC3.15140</strain>
    </source>
</reference>
<protein>
    <recommendedName>
        <fullName evidence="6">C3H1-type domain-containing protein</fullName>
    </recommendedName>
</protein>
<dbReference type="AlphaFoldDB" id="W3XNC7"/>
<dbReference type="SMART" id="SM00356">
    <property type="entry name" value="ZnF_C3H1"/>
    <property type="match status" value="5"/>
</dbReference>
<dbReference type="HOGENOM" id="CLU_048898_0_0_1"/>
<keyword evidence="8" id="KW-1185">Reference proteome</keyword>
<dbReference type="Pfam" id="PF00642">
    <property type="entry name" value="zf-CCCH"/>
    <property type="match status" value="1"/>
</dbReference>
<feature type="domain" description="C3H1-type" evidence="6">
    <location>
        <begin position="299"/>
        <end position="325"/>
    </location>
</feature>
<dbReference type="STRING" id="1229662.W3XNC7"/>
<dbReference type="Proteomes" id="UP000030651">
    <property type="component" value="Unassembled WGS sequence"/>
</dbReference>
<dbReference type="PROSITE" id="PS50103">
    <property type="entry name" value="ZF_C3H1"/>
    <property type="match status" value="4"/>
</dbReference>
<dbReference type="PANTHER" id="PTHR46156">
    <property type="entry name" value="CCCH ZINGC FINGER"/>
    <property type="match status" value="1"/>
</dbReference>
<feature type="domain" description="C3H1-type" evidence="6">
    <location>
        <begin position="326"/>
        <end position="354"/>
    </location>
</feature>
<dbReference type="Gene3D" id="4.10.1000.10">
    <property type="entry name" value="Zinc finger, CCCH-type"/>
    <property type="match status" value="2"/>
</dbReference>
<evidence type="ECO:0000256" key="2">
    <source>
        <dbReference type="ARBA" id="ARBA00022771"/>
    </source>
</evidence>
<sequence>MTTAEEQELLAQINRLEGRISRHKAQHATPTSSYPRSTYRSSPYHRGTHRGSRGHAPTYRNRTLVLNGQNGQSGQARSDSPAIPNASGSWVSRTDRHLQLINSSVFEKDAQARASAIEETQRQKRLQKEQVEKNRFLNYVQKNGNSMPPLPSNSTPTASKYEITVEGIRFQITKQGSKLVRAPDDKNPPSATPRITTIGGVKFYRTKNGNLVRHGIAKAQRYVPRSGESALLTTTSRLAGGIKKVNIPCKTFSWTGSCIKGPNCRFVHDPSKVAICRDWLFKNDCPNGDACDLVHENSEQRTPLCLHFANGKCHNDSCPYVHAEHSQTDPVCRDFGFHGYCERGAKCPDRHVFECPDFSNTGVCKSKGCKLLHRERASVLRNKVISSNDEEMADLSSDEDEGAAPDDIDSDEVEEFIGNDDSDELDLSKDYIGF</sequence>
<dbReference type="SUPFAM" id="SSF90229">
    <property type="entry name" value="CCCH zinc finger"/>
    <property type="match status" value="2"/>
</dbReference>
<name>W3XNC7_PESFW</name>
<keyword evidence="2 4" id="KW-0863">Zinc-finger</keyword>
<dbReference type="KEGG" id="pfy:PFICI_01322"/>
<evidence type="ECO:0000256" key="3">
    <source>
        <dbReference type="ARBA" id="ARBA00022833"/>
    </source>
</evidence>
<dbReference type="OMA" id="CKRFTST"/>
<dbReference type="InterPro" id="IPR036855">
    <property type="entry name" value="Znf_CCCH_sf"/>
</dbReference>
<feature type="zinc finger region" description="C3H1-type" evidence="4">
    <location>
        <begin position="275"/>
        <end position="298"/>
    </location>
</feature>
<dbReference type="EMBL" id="KI912109">
    <property type="protein sequence ID" value="ETS87494.1"/>
    <property type="molecule type" value="Genomic_DNA"/>
</dbReference>
<evidence type="ECO:0000256" key="4">
    <source>
        <dbReference type="PROSITE-ProRule" id="PRU00723"/>
    </source>
</evidence>
<feature type="region of interest" description="Disordered" evidence="5">
    <location>
        <begin position="17"/>
        <end position="90"/>
    </location>
</feature>
<keyword evidence="1 4" id="KW-0479">Metal-binding</keyword>
<feature type="zinc finger region" description="C3H1-type" evidence="4">
    <location>
        <begin position="299"/>
        <end position="325"/>
    </location>
</feature>
<dbReference type="GO" id="GO:0008270">
    <property type="term" value="F:zinc ion binding"/>
    <property type="evidence" value="ECO:0007669"/>
    <property type="project" value="UniProtKB-KW"/>
</dbReference>
<dbReference type="RefSeq" id="XP_007828094.1">
    <property type="nucleotide sequence ID" value="XM_007829903.1"/>
</dbReference>
<keyword evidence="3 4" id="KW-0862">Zinc</keyword>
<evidence type="ECO:0000313" key="8">
    <source>
        <dbReference type="Proteomes" id="UP000030651"/>
    </source>
</evidence>
<evidence type="ECO:0000259" key="6">
    <source>
        <dbReference type="PROSITE" id="PS50103"/>
    </source>
</evidence>
<dbReference type="InParanoid" id="W3XNC7"/>
<feature type="zinc finger region" description="C3H1-type" evidence="4">
    <location>
        <begin position="243"/>
        <end position="271"/>
    </location>
</feature>
<feature type="domain" description="C3H1-type" evidence="6">
    <location>
        <begin position="275"/>
        <end position="298"/>
    </location>
</feature>
<organism evidence="7 8">
    <name type="scientific">Pestalotiopsis fici (strain W106-1 / CGMCC3.15140)</name>
    <dbReference type="NCBI Taxonomy" id="1229662"/>
    <lineage>
        <taxon>Eukaryota</taxon>
        <taxon>Fungi</taxon>
        <taxon>Dikarya</taxon>
        <taxon>Ascomycota</taxon>
        <taxon>Pezizomycotina</taxon>
        <taxon>Sordariomycetes</taxon>
        <taxon>Xylariomycetidae</taxon>
        <taxon>Amphisphaeriales</taxon>
        <taxon>Sporocadaceae</taxon>
        <taxon>Pestalotiopsis</taxon>
    </lineage>
</organism>
<gene>
    <name evidence="7" type="ORF">PFICI_01322</name>
</gene>
<dbReference type="Gene3D" id="6.10.250.3220">
    <property type="match status" value="1"/>
</dbReference>
<dbReference type="GO" id="GO:0005634">
    <property type="term" value="C:nucleus"/>
    <property type="evidence" value="ECO:0007669"/>
    <property type="project" value="TreeGrafter"/>
</dbReference>
<evidence type="ECO:0000313" key="7">
    <source>
        <dbReference type="EMBL" id="ETS87494.1"/>
    </source>
</evidence>
<feature type="zinc finger region" description="C3H1-type" evidence="4">
    <location>
        <begin position="326"/>
        <end position="354"/>
    </location>
</feature>
<evidence type="ECO:0000256" key="5">
    <source>
        <dbReference type="SAM" id="MobiDB-lite"/>
    </source>
</evidence>